<comment type="caution">
    <text evidence="2">The sequence shown here is derived from an EMBL/GenBank/DDBJ whole genome shotgun (WGS) entry which is preliminary data.</text>
</comment>
<name>A0ABX0NIQ0_9BURK</name>
<dbReference type="EMBL" id="WHJG01000051">
    <property type="protein sequence ID" value="NHZ83392.1"/>
    <property type="molecule type" value="Genomic_DNA"/>
</dbReference>
<feature type="domain" description="DUF6484" evidence="1">
    <location>
        <begin position="39"/>
        <end position="99"/>
    </location>
</feature>
<dbReference type="Pfam" id="PF20093">
    <property type="entry name" value="DUF6484"/>
    <property type="match status" value="1"/>
</dbReference>
<evidence type="ECO:0000313" key="2">
    <source>
        <dbReference type="EMBL" id="NHZ83392.1"/>
    </source>
</evidence>
<evidence type="ECO:0000313" key="3">
    <source>
        <dbReference type="Proteomes" id="UP000621455"/>
    </source>
</evidence>
<keyword evidence="3" id="KW-1185">Reference proteome</keyword>
<dbReference type="InterPro" id="IPR045506">
    <property type="entry name" value="DUF6484"/>
</dbReference>
<proteinExistence type="predicted"/>
<dbReference type="RefSeq" id="WP_054264758.1">
    <property type="nucleotide sequence ID" value="NZ_WHJG01000051.1"/>
</dbReference>
<evidence type="ECO:0000259" key="1">
    <source>
        <dbReference type="Pfam" id="PF20093"/>
    </source>
</evidence>
<accession>A0ABX0NIQ0</accession>
<gene>
    <name evidence="2" type="ORF">F2P44_29615</name>
</gene>
<dbReference type="Proteomes" id="UP000621455">
    <property type="component" value="Unassembled WGS sequence"/>
</dbReference>
<sequence length="181" mass="18723">MTATKSTRVKNIVAPDIPSTSTKHPCIASAAPTVAGLVIGTLTGLTEELACMVDFGGNPCREPLMARALVPLTIADIGTSVAILFEGSDLTKPVIMGRLFGSALQADVTASENVSILSSGALQVITNDNEVTLMASRKLTLKCGRASITLDVDGNVEIRGDNLLSRAAGQNRIKGSSVSLN</sequence>
<protein>
    <recommendedName>
        <fullName evidence="1">DUF6484 domain-containing protein</fullName>
    </recommendedName>
</protein>
<reference evidence="2 3" key="1">
    <citation type="submission" date="2019-10" db="EMBL/GenBank/DDBJ databases">
        <title>Taxonomy of Antarctic Massilia spp.: description of Massilia rubra sp. nov., Massilia aquatica sp. nov., Massilia mucilaginosa sp. nov., Massilia frigida sp. nov. isolated from streams, lakes and regoliths.</title>
        <authorList>
            <person name="Holochova P."/>
            <person name="Sedlacek I."/>
            <person name="Kralova S."/>
            <person name="Maslanova I."/>
            <person name="Busse H.-J."/>
            <person name="Stankova E."/>
            <person name="Vrbovska V."/>
            <person name="Kovarovic V."/>
            <person name="Bartak M."/>
            <person name="Svec P."/>
            <person name="Pantucek R."/>
        </authorList>
    </citation>
    <scope>NUCLEOTIDE SEQUENCE [LARGE SCALE GENOMIC DNA]</scope>
    <source>
        <strain evidence="2 3">CCM 8695</strain>
    </source>
</reference>
<organism evidence="2 3">
    <name type="scientific">Massilia frigida</name>
    <dbReference type="NCBI Taxonomy" id="2609281"/>
    <lineage>
        <taxon>Bacteria</taxon>
        <taxon>Pseudomonadati</taxon>
        <taxon>Pseudomonadota</taxon>
        <taxon>Betaproteobacteria</taxon>
        <taxon>Burkholderiales</taxon>
        <taxon>Oxalobacteraceae</taxon>
        <taxon>Telluria group</taxon>
        <taxon>Massilia</taxon>
    </lineage>
</organism>